<dbReference type="GO" id="GO:0048024">
    <property type="term" value="P:regulation of mRNA splicing, via spliceosome"/>
    <property type="evidence" value="ECO:0007669"/>
    <property type="project" value="TreeGrafter"/>
</dbReference>
<feature type="compositionally biased region" description="Acidic residues" evidence="1">
    <location>
        <begin position="430"/>
        <end position="443"/>
    </location>
</feature>
<feature type="compositionally biased region" description="Acidic residues" evidence="1">
    <location>
        <begin position="555"/>
        <end position="566"/>
    </location>
</feature>
<evidence type="ECO:0000256" key="1">
    <source>
        <dbReference type="SAM" id="MobiDB-lite"/>
    </source>
</evidence>
<evidence type="ECO:0000313" key="3">
    <source>
        <dbReference type="Proteomes" id="UP000772434"/>
    </source>
</evidence>
<feature type="compositionally biased region" description="Basic and acidic residues" evidence="1">
    <location>
        <begin position="1450"/>
        <end position="1474"/>
    </location>
</feature>
<dbReference type="InterPro" id="IPR032922">
    <property type="entry name" value="SON"/>
</dbReference>
<feature type="compositionally biased region" description="Acidic residues" evidence="1">
    <location>
        <begin position="580"/>
        <end position="605"/>
    </location>
</feature>
<protein>
    <submittedName>
        <fullName evidence="2">Uncharacterized protein</fullName>
    </submittedName>
</protein>
<feature type="region of interest" description="Disordered" evidence="1">
    <location>
        <begin position="1304"/>
        <end position="1474"/>
    </location>
</feature>
<feature type="compositionally biased region" description="Acidic residues" evidence="1">
    <location>
        <begin position="451"/>
        <end position="469"/>
    </location>
</feature>
<feature type="compositionally biased region" description="Basic and acidic residues" evidence="1">
    <location>
        <begin position="567"/>
        <end position="579"/>
    </location>
</feature>
<feature type="compositionally biased region" description="Low complexity" evidence="1">
    <location>
        <begin position="611"/>
        <end position="625"/>
    </location>
</feature>
<feature type="compositionally biased region" description="Basic and acidic residues" evidence="1">
    <location>
        <begin position="1399"/>
        <end position="1424"/>
    </location>
</feature>
<accession>A0A9P5U147</accession>
<feature type="compositionally biased region" description="Basic and acidic residues" evidence="1">
    <location>
        <begin position="1304"/>
        <end position="1318"/>
    </location>
</feature>
<dbReference type="PANTHER" id="PTHR46528">
    <property type="entry name" value="PROTEIN SON"/>
    <property type="match status" value="1"/>
</dbReference>
<feature type="region of interest" description="Disordered" evidence="1">
    <location>
        <begin position="419"/>
        <end position="639"/>
    </location>
</feature>
<feature type="compositionally biased region" description="Basic residues" evidence="1">
    <location>
        <begin position="1319"/>
        <end position="1328"/>
    </location>
</feature>
<proteinExistence type="predicted"/>
<evidence type="ECO:0000313" key="2">
    <source>
        <dbReference type="EMBL" id="KAF9061999.1"/>
    </source>
</evidence>
<comment type="caution">
    <text evidence="2">The sequence shown here is derived from an EMBL/GenBank/DDBJ whole genome shotgun (WGS) entry which is preliminary data.</text>
</comment>
<dbReference type="GO" id="GO:0003723">
    <property type="term" value="F:RNA binding"/>
    <property type="evidence" value="ECO:0007669"/>
    <property type="project" value="InterPro"/>
</dbReference>
<keyword evidence="3" id="KW-1185">Reference proteome</keyword>
<feature type="compositionally biased region" description="Low complexity" evidence="1">
    <location>
        <begin position="545"/>
        <end position="554"/>
    </location>
</feature>
<dbReference type="GO" id="GO:0051726">
    <property type="term" value="P:regulation of cell cycle"/>
    <property type="evidence" value="ECO:0007669"/>
    <property type="project" value="InterPro"/>
</dbReference>
<dbReference type="EMBL" id="JADNRY010000185">
    <property type="protein sequence ID" value="KAF9061999.1"/>
    <property type="molecule type" value="Genomic_DNA"/>
</dbReference>
<feature type="compositionally biased region" description="Basic and acidic residues" evidence="1">
    <location>
        <begin position="1329"/>
        <end position="1361"/>
    </location>
</feature>
<gene>
    <name evidence="2" type="ORF">BDP27DRAFT_1337281</name>
</gene>
<organism evidence="2 3">
    <name type="scientific">Rhodocollybia butyracea</name>
    <dbReference type="NCBI Taxonomy" id="206335"/>
    <lineage>
        <taxon>Eukaryota</taxon>
        <taxon>Fungi</taxon>
        <taxon>Dikarya</taxon>
        <taxon>Basidiomycota</taxon>
        <taxon>Agaricomycotina</taxon>
        <taxon>Agaricomycetes</taxon>
        <taxon>Agaricomycetidae</taxon>
        <taxon>Agaricales</taxon>
        <taxon>Marasmiineae</taxon>
        <taxon>Omphalotaceae</taxon>
        <taxon>Rhodocollybia</taxon>
    </lineage>
</organism>
<reference evidence="2" key="1">
    <citation type="submission" date="2020-11" db="EMBL/GenBank/DDBJ databases">
        <authorList>
            <consortium name="DOE Joint Genome Institute"/>
            <person name="Ahrendt S."/>
            <person name="Riley R."/>
            <person name="Andreopoulos W."/>
            <person name="Labutti K."/>
            <person name="Pangilinan J."/>
            <person name="Ruiz-Duenas F.J."/>
            <person name="Barrasa J.M."/>
            <person name="Sanchez-Garcia M."/>
            <person name="Camarero S."/>
            <person name="Miyauchi S."/>
            <person name="Serrano A."/>
            <person name="Linde D."/>
            <person name="Babiker R."/>
            <person name="Drula E."/>
            <person name="Ayuso-Fernandez I."/>
            <person name="Pacheco R."/>
            <person name="Padilla G."/>
            <person name="Ferreira P."/>
            <person name="Barriuso J."/>
            <person name="Kellner H."/>
            <person name="Castanera R."/>
            <person name="Alfaro M."/>
            <person name="Ramirez L."/>
            <person name="Pisabarro A.G."/>
            <person name="Kuo A."/>
            <person name="Tritt A."/>
            <person name="Lipzen A."/>
            <person name="He G."/>
            <person name="Yan M."/>
            <person name="Ng V."/>
            <person name="Cullen D."/>
            <person name="Martin F."/>
            <person name="Rosso M.-N."/>
            <person name="Henrissat B."/>
            <person name="Hibbett D."/>
            <person name="Martinez A.T."/>
            <person name="Grigoriev I.V."/>
        </authorList>
    </citation>
    <scope>NUCLEOTIDE SEQUENCE</scope>
    <source>
        <strain evidence="2">AH 40177</strain>
    </source>
</reference>
<dbReference type="PANTHER" id="PTHR46528:SF1">
    <property type="entry name" value="PROTEIN SON"/>
    <property type="match status" value="1"/>
</dbReference>
<name>A0A9P5U147_9AGAR</name>
<feature type="compositionally biased region" description="Acidic residues" evidence="1">
    <location>
        <begin position="478"/>
        <end position="544"/>
    </location>
</feature>
<dbReference type="OrthoDB" id="3049338at2759"/>
<sequence length="1474" mass="165469">MLGVEDLSEILCSRNNVGCLLTRSGPRPHKIGSELLDHLRKAFTNALQDWDGIVENASTVELTRPVPYLSPPTLTAPCPFCSKHFPIDNRGWYNHTRMGDQQCNASRGGWYKTSGWKGTECWSQSLSVSPAQQRERVVFVKGFDPTAYSSNPHPVTHLPPKLIQLSCPEYYPESWWRLLVDLRYRPTLPVIEQSQGKGLDPSLLRELIATPSKARANKLTQDTQERKLEDALIFCRPFFKIYLQKAGVGAEDTFLFSKILKKYSGLNFRGQFKNESTYTLYAKAAVDFISFTLRYLIHPSCSDLFQISMPEDLNQSFQRLENAIYEGSEELSIVVLAPFCHDIFVRLILTKHPLISRELTLLEVVLMIRTMRHDDKGLVDASVFTKSLAMYCRIFSATTLLAMINGGWDKAYHLPTDEVGSVEGGKDPIGDEQEQEEEQEWGWEQEIAQGEQDDEDDGSNDSDDSDDSDSNNGKGGDGSDDDDNCGGDGSDDDDKDDSGDDDDKGSSSDDDDNSGSDDNDGSGSDDNDGSGSDDNDGSGSDDNDGSGSDDNNYGSDDDNSGSDDNDRDSHNGSRSHSDNSDDNDQDSDYDDLDSADSDKDSDDGDKDSIYDDINNNSPHQKSRSKSSSDSHSDSRVPIVRRAKVNIEAEDAGDLGRILDEGIKRALSKHDDASKTPYRILVMHWAKASIYSRSVSGAKAFQPFPSNLGFSYMPTATTSRDFMLSQFPEHYKFQIGELRKAFDDVVPPSLSTFFRKNFRIGDFSDDPRCADSLFRQPKNAAYVEPFVERLKKKLMIAGDEEPTLMGKNKGFSLDKVWAWIDALEAFQKILVKALFPTIGIPPRAFQAASLVYDSKARLIRCLKIIDSYVILCNPIAKQNSLRQYECFWALHSDVAWFLLFFLGVLRPTLIFLLEHSPIHNCNPVKDLQNFIFASVVKERLENVNGSFCWKGPDIDECLKDTSLGLSCNDLRQVNTGIIRHWYPALSQAYANLNNPEGMSAMDRQGQHSARVARLFYGRDLYLIGTNFNEVEFNAQIHVSFAMQRLEQIIENGGHVVFPTTINVVNALARNGTGAMSAARIFVAEKPGYGMASVRDVELVRQQSQQLLRVQPFLRGPGASIPRGNWVPEWTTFGDEGLVRVTAALARNYHLEAARAGPMRGGYSTKFVASAAYLMSCAVDEWKTGAFAHVNWEGDPRRESTISQFEAAIMAFKQKNMEKWVEFRTTVDRYALNDPTNQDLPAFNEQPIFNVGLFTMENAQQENEETAGNISQPVVDLEVIHAREVIAELEKKEARIEEEARIREEARTEVQVRGENEEQARRKKAKKEKKRAKEEGRKEKGEGRREKGERKKEKEKEREDKGAANEGAIAKESNKENQKSRKRKSSGREDDAETSSKRRRSEKEKSKKDEGKAKAKAKEKGSTKDHGKPRKRKSSGQEDEAEATTSKRMRTEKKESGSKKRAVGREKHRLMDKNSK</sequence>
<dbReference type="Proteomes" id="UP000772434">
    <property type="component" value="Unassembled WGS sequence"/>
</dbReference>